<evidence type="ECO:0000313" key="13">
    <source>
        <dbReference type="Proteomes" id="UP000440713"/>
    </source>
</evidence>
<dbReference type="PROSITE" id="PS00374">
    <property type="entry name" value="MGMT"/>
    <property type="match status" value="1"/>
</dbReference>
<comment type="miscellaneous">
    <text evidence="9">This enzyme catalyzes only one turnover and therefore is not strictly catalytic. According to one definition, an enzyme is a biocatalyst that acts repeatedly and over many reaction cycles.</text>
</comment>
<comment type="caution">
    <text evidence="12">The sequence shown here is derived from an EMBL/GenBank/DDBJ whole genome shotgun (WGS) entry which is preliminary data.</text>
</comment>
<evidence type="ECO:0000256" key="2">
    <source>
        <dbReference type="ARBA" id="ARBA00008711"/>
    </source>
</evidence>
<dbReference type="GO" id="GO:0032259">
    <property type="term" value="P:methylation"/>
    <property type="evidence" value="ECO:0007669"/>
    <property type="project" value="UniProtKB-KW"/>
</dbReference>
<evidence type="ECO:0000256" key="4">
    <source>
        <dbReference type="ARBA" id="ARBA00022603"/>
    </source>
</evidence>
<dbReference type="InterPro" id="IPR036217">
    <property type="entry name" value="MethylDNA_cys_MeTrfase_DNAb"/>
</dbReference>
<accession>A0A6N7XF22</accession>
<keyword evidence="3 9" id="KW-0963">Cytoplasm</keyword>
<protein>
    <recommendedName>
        <fullName evidence="9">Methylated-DNA--protein-cysteine methyltransferase</fullName>
        <ecNumber evidence="9">2.1.1.63</ecNumber>
    </recommendedName>
    <alternativeName>
        <fullName evidence="9">6-O-methylguanine-DNA methyltransferase</fullName>
        <shortName evidence="9">MGMT</shortName>
    </alternativeName>
    <alternativeName>
        <fullName evidence="9">O-6-methylguanine-DNA-alkyltransferase</fullName>
    </alternativeName>
</protein>
<feature type="domain" description="Methylated-DNA-[protein]-cysteine S-methyltransferase DNA binding" evidence="10">
    <location>
        <begin position="83"/>
        <end position="167"/>
    </location>
</feature>
<dbReference type="SUPFAM" id="SSF53155">
    <property type="entry name" value="Methylated DNA-protein cysteine methyltransferase domain"/>
    <property type="match status" value="1"/>
</dbReference>
<proteinExistence type="inferred from homology"/>
<dbReference type="InterPro" id="IPR036631">
    <property type="entry name" value="MGMT_N_sf"/>
</dbReference>
<dbReference type="InterPro" id="IPR036388">
    <property type="entry name" value="WH-like_DNA-bd_sf"/>
</dbReference>
<sequence length="169" mass="19096">MYYYTKYVSPIGELTLLSDGNALIGLWIREQKYFGSDLMNAKYSIEKNDCDEILKKTKNWLDRYFKGEKPEACELKLNPHGGEFRQEVWKILCEIPYGETISYGEIAKRIADIRGIKSMSAQAVGQAVGHNPIGIIIPCHRVIGKNGNLTGYAGGIDIKKWLLTHEKAI</sequence>
<evidence type="ECO:0000259" key="11">
    <source>
        <dbReference type="Pfam" id="PF02870"/>
    </source>
</evidence>
<comment type="similarity">
    <text evidence="2 9">Belongs to the MGMT family.</text>
</comment>
<keyword evidence="13" id="KW-1185">Reference proteome</keyword>
<comment type="function">
    <text evidence="9">Involved in the cellular defense against the biological effects of O6-methylguanine (O6-MeG) and O4-methylthymine (O4-MeT) in DNA. Repairs the methylated nucleobase in DNA by stoichiometrically transferring the methyl group to a cysteine residue in the enzyme. This is a suicide reaction: the enzyme is irreversibly inactivated.</text>
</comment>
<dbReference type="Gene3D" id="1.10.10.10">
    <property type="entry name" value="Winged helix-like DNA-binding domain superfamily/Winged helix DNA-binding domain"/>
    <property type="match status" value="1"/>
</dbReference>
<dbReference type="GO" id="GO:0006307">
    <property type="term" value="P:DNA alkylation repair"/>
    <property type="evidence" value="ECO:0007669"/>
    <property type="project" value="UniProtKB-UniRule"/>
</dbReference>
<keyword evidence="7 9" id="KW-0234">DNA repair</keyword>
<dbReference type="GO" id="GO:0005737">
    <property type="term" value="C:cytoplasm"/>
    <property type="evidence" value="ECO:0007669"/>
    <property type="project" value="UniProtKB-SubCell"/>
</dbReference>
<evidence type="ECO:0000256" key="9">
    <source>
        <dbReference type="HAMAP-Rule" id="MF_00772"/>
    </source>
</evidence>
<evidence type="ECO:0000256" key="1">
    <source>
        <dbReference type="ARBA" id="ARBA00001286"/>
    </source>
</evidence>
<dbReference type="PANTHER" id="PTHR10815">
    <property type="entry name" value="METHYLATED-DNA--PROTEIN-CYSTEINE METHYLTRANSFERASE"/>
    <property type="match status" value="1"/>
</dbReference>
<dbReference type="AlphaFoldDB" id="A0A6N7XF22"/>
<evidence type="ECO:0000256" key="7">
    <source>
        <dbReference type="ARBA" id="ARBA00023204"/>
    </source>
</evidence>
<dbReference type="FunFam" id="1.10.10.10:FF:000214">
    <property type="entry name" value="Methylated-DNA--protein-cysteine methyltransferase"/>
    <property type="match status" value="1"/>
</dbReference>
<dbReference type="GO" id="GO:0003908">
    <property type="term" value="F:methylated-DNA-[protein]-cysteine S-methyltransferase activity"/>
    <property type="evidence" value="ECO:0007669"/>
    <property type="project" value="UniProtKB-UniRule"/>
</dbReference>
<gene>
    <name evidence="12" type="ORF">FYJ71_08255</name>
</gene>
<dbReference type="InterPro" id="IPR001497">
    <property type="entry name" value="MethylDNA_cys_MeTrfase_AS"/>
</dbReference>
<evidence type="ECO:0000256" key="6">
    <source>
        <dbReference type="ARBA" id="ARBA00022763"/>
    </source>
</evidence>
<dbReference type="EMBL" id="VUNE01000004">
    <property type="protein sequence ID" value="MST62962.1"/>
    <property type="molecule type" value="Genomic_DNA"/>
</dbReference>
<dbReference type="HAMAP" id="MF_00772">
    <property type="entry name" value="OGT"/>
    <property type="match status" value="1"/>
</dbReference>
<evidence type="ECO:0000256" key="5">
    <source>
        <dbReference type="ARBA" id="ARBA00022679"/>
    </source>
</evidence>
<dbReference type="InterPro" id="IPR008332">
    <property type="entry name" value="MethylG_MeTrfase_N"/>
</dbReference>
<dbReference type="Pfam" id="PF02870">
    <property type="entry name" value="Methyltransf_1N"/>
    <property type="match status" value="1"/>
</dbReference>
<comment type="catalytic activity">
    <reaction evidence="8 9">
        <text>a 6-O-methyl-2'-deoxyguanosine in DNA + L-cysteinyl-[protein] = S-methyl-L-cysteinyl-[protein] + a 2'-deoxyguanosine in DNA</text>
        <dbReference type="Rhea" id="RHEA:24000"/>
        <dbReference type="Rhea" id="RHEA-COMP:10131"/>
        <dbReference type="Rhea" id="RHEA-COMP:10132"/>
        <dbReference type="Rhea" id="RHEA-COMP:11367"/>
        <dbReference type="Rhea" id="RHEA-COMP:11368"/>
        <dbReference type="ChEBI" id="CHEBI:29950"/>
        <dbReference type="ChEBI" id="CHEBI:82612"/>
        <dbReference type="ChEBI" id="CHEBI:85445"/>
        <dbReference type="ChEBI" id="CHEBI:85448"/>
        <dbReference type="EC" id="2.1.1.63"/>
    </reaction>
</comment>
<evidence type="ECO:0000256" key="3">
    <source>
        <dbReference type="ARBA" id="ARBA00022490"/>
    </source>
</evidence>
<dbReference type="CDD" id="cd06445">
    <property type="entry name" value="ATase"/>
    <property type="match status" value="1"/>
</dbReference>
<dbReference type="NCBIfam" id="TIGR00589">
    <property type="entry name" value="ogt"/>
    <property type="match status" value="1"/>
</dbReference>
<name>A0A6N7XF22_9FIRM</name>
<dbReference type="RefSeq" id="WP_154538435.1">
    <property type="nucleotide sequence ID" value="NZ_VUNE01000004.1"/>
</dbReference>
<evidence type="ECO:0000313" key="12">
    <source>
        <dbReference type="EMBL" id="MST62962.1"/>
    </source>
</evidence>
<dbReference type="InterPro" id="IPR014048">
    <property type="entry name" value="MethylDNA_cys_MeTrfase_DNA-bd"/>
</dbReference>
<feature type="domain" description="Methylguanine DNA methyltransferase ribonuclease-like" evidence="11">
    <location>
        <begin position="3"/>
        <end position="78"/>
    </location>
</feature>
<dbReference type="Pfam" id="PF01035">
    <property type="entry name" value="DNA_binding_1"/>
    <property type="match status" value="1"/>
</dbReference>
<dbReference type="Proteomes" id="UP000440713">
    <property type="component" value="Unassembled WGS sequence"/>
</dbReference>
<keyword evidence="4 9" id="KW-0489">Methyltransferase</keyword>
<dbReference type="SUPFAM" id="SSF46767">
    <property type="entry name" value="Methylated DNA-protein cysteine methyltransferase, C-terminal domain"/>
    <property type="match status" value="1"/>
</dbReference>
<dbReference type="InterPro" id="IPR023546">
    <property type="entry name" value="MGMT"/>
</dbReference>
<reference evidence="12 13" key="1">
    <citation type="submission" date="2019-08" db="EMBL/GenBank/DDBJ databases">
        <title>In-depth cultivation of the pig gut microbiome towards novel bacterial diversity and tailored functional studies.</title>
        <authorList>
            <person name="Wylensek D."/>
            <person name="Hitch T.C.A."/>
            <person name="Clavel T."/>
        </authorList>
    </citation>
    <scope>NUCLEOTIDE SEQUENCE [LARGE SCALE GENOMIC DNA]</scope>
    <source>
        <strain evidence="12 13">WCA-SAB-591-4A-A</strain>
    </source>
</reference>
<keyword evidence="6 9" id="KW-0227">DNA damage</keyword>
<keyword evidence="5 9" id="KW-0808">Transferase</keyword>
<dbReference type="PANTHER" id="PTHR10815:SF5">
    <property type="entry name" value="METHYLATED-DNA--PROTEIN-CYSTEINE METHYLTRANSFERASE"/>
    <property type="match status" value="1"/>
</dbReference>
<comment type="subcellular location">
    <subcellularLocation>
        <location evidence="9">Cytoplasm</location>
    </subcellularLocation>
</comment>
<dbReference type="Gene3D" id="3.30.160.70">
    <property type="entry name" value="Methylated DNA-protein cysteine methyltransferase domain"/>
    <property type="match status" value="1"/>
</dbReference>
<dbReference type="EC" id="2.1.1.63" evidence="9"/>
<comment type="catalytic activity">
    <reaction evidence="1 9">
        <text>a 4-O-methyl-thymidine in DNA + L-cysteinyl-[protein] = a thymidine in DNA + S-methyl-L-cysteinyl-[protein]</text>
        <dbReference type="Rhea" id="RHEA:53428"/>
        <dbReference type="Rhea" id="RHEA-COMP:10131"/>
        <dbReference type="Rhea" id="RHEA-COMP:10132"/>
        <dbReference type="Rhea" id="RHEA-COMP:13555"/>
        <dbReference type="Rhea" id="RHEA-COMP:13556"/>
        <dbReference type="ChEBI" id="CHEBI:29950"/>
        <dbReference type="ChEBI" id="CHEBI:82612"/>
        <dbReference type="ChEBI" id="CHEBI:137386"/>
        <dbReference type="ChEBI" id="CHEBI:137387"/>
        <dbReference type="EC" id="2.1.1.63"/>
    </reaction>
</comment>
<evidence type="ECO:0000259" key="10">
    <source>
        <dbReference type="Pfam" id="PF01035"/>
    </source>
</evidence>
<organism evidence="12 13">
    <name type="scientific">Peptostreptococcus porci</name>
    <dbReference type="NCBI Taxonomy" id="2652282"/>
    <lineage>
        <taxon>Bacteria</taxon>
        <taxon>Bacillati</taxon>
        <taxon>Bacillota</taxon>
        <taxon>Clostridia</taxon>
        <taxon>Peptostreptococcales</taxon>
        <taxon>Peptostreptococcaceae</taxon>
        <taxon>Peptostreptococcus</taxon>
    </lineage>
</organism>
<evidence type="ECO:0000256" key="8">
    <source>
        <dbReference type="ARBA" id="ARBA00049348"/>
    </source>
</evidence>
<feature type="active site" description="Nucleophile; methyl group acceptor" evidence="9">
    <location>
        <position position="139"/>
    </location>
</feature>